<dbReference type="Proteomes" id="UP001144978">
    <property type="component" value="Unassembled WGS sequence"/>
</dbReference>
<comment type="caution">
    <text evidence="1">The sequence shown here is derived from an EMBL/GenBank/DDBJ whole genome shotgun (WGS) entry which is preliminary data.</text>
</comment>
<name>A0ACC1P772_9APHY</name>
<sequence>MWRGTDSTVAVAEDPEQQEQTPDNGRADWSGPCSLLFLHAQMEAWITYNLFFSFACPRAQYNGELGKPEHGSRSYVYLQAGLVQRHIEQRSYNQSSGLLRSTLASGTPQPHTPRDAYDIDDTERDIFCSAIMRYSKGRTVGLASERSRRDWPRHVINQQHEACNGQNTPFRSSRTSSPRNSARRQPSELRDSSSPLSNPSAPASASNFFNL</sequence>
<evidence type="ECO:0000313" key="2">
    <source>
        <dbReference type="Proteomes" id="UP001144978"/>
    </source>
</evidence>
<proteinExistence type="predicted"/>
<accession>A0ACC1P772</accession>
<dbReference type="EMBL" id="JANSHE010003188">
    <property type="protein sequence ID" value="KAJ2987213.1"/>
    <property type="molecule type" value="Genomic_DNA"/>
</dbReference>
<gene>
    <name evidence="1" type="ORF">NUW54_g9493</name>
</gene>
<evidence type="ECO:0000313" key="1">
    <source>
        <dbReference type="EMBL" id="KAJ2987213.1"/>
    </source>
</evidence>
<protein>
    <submittedName>
        <fullName evidence="1">Uncharacterized protein</fullName>
    </submittedName>
</protein>
<reference evidence="1" key="1">
    <citation type="submission" date="2022-08" db="EMBL/GenBank/DDBJ databases">
        <title>Genome Sequence of Pycnoporus sanguineus.</title>
        <authorList>
            <person name="Buettner E."/>
        </authorList>
    </citation>
    <scope>NUCLEOTIDE SEQUENCE</scope>
    <source>
        <strain evidence="1">CG-C14</strain>
    </source>
</reference>
<keyword evidence="2" id="KW-1185">Reference proteome</keyword>
<organism evidence="1 2">
    <name type="scientific">Trametes sanguinea</name>
    <dbReference type="NCBI Taxonomy" id="158606"/>
    <lineage>
        <taxon>Eukaryota</taxon>
        <taxon>Fungi</taxon>
        <taxon>Dikarya</taxon>
        <taxon>Basidiomycota</taxon>
        <taxon>Agaricomycotina</taxon>
        <taxon>Agaricomycetes</taxon>
        <taxon>Polyporales</taxon>
        <taxon>Polyporaceae</taxon>
        <taxon>Trametes</taxon>
    </lineage>
</organism>